<reference evidence="1" key="1">
    <citation type="submission" date="2024-05" db="EMBL/GenBank/DDBJ databases">
        <authorList>
            <person name="Bunk B."/>
            <person name="Swiderski J."/>
            <person name="Sproer C."/>
            <person name="Thiel V."/>
        </authorList>
    </citation>
    <scope>NUCLEOTIDE SEQUENCE</scope>
    <source>
        <strain evidence="1">DSM 17735</strain>
    </source>
</reference>
<protein>
    <submittedName>
        <fullName evidence="1">Cysteine-rich CWC family protein</fullName>
    </submittedName>
</protein>
<dbReference type="EMBL" id="CP157675">
    <property type="protein sequence ID" value="XBP69724.1"/>
    <property type="molecule type" value="Genomic_DNA"/>
</dbReference>
<evidence type="ECO:0000313" key="1">
    <source>
        <dbReference type="EMBL" id="XBP69724.1"/>
    </source>
</evidence>
<sequence>MASTELKANTSVCPRCGAGLRCGMVAGDAECWCVQLPHVMPVPPAPSEQALPDSSAASCFCPACLKQITDERHHPLLPARD</sequence>
<dbReference type="Pfam" id="PF14375">
    <property type="entry name" value="Cys_rich_CWC"/>
    <property type="match status" value="1"/>
</dbReference>
<name>A0AAU7LQ08_9BURK</name>
<proteinExistence type="predicted"/>
<dbReference type="InterPro" id="IPR032720">
    <property type="entry name" value="Cys_rich_CWC"/>
</dbReference>
<organism evidence="1">
    <name type="scientific">Polaromonas hydrogenivorans</name>
    <dbReference type="NCBI Taxonomy" id="335476"/>
    <lineage>
        <taxon>Bacteria</taxon>
        <taxon>Pseudomonadati</taxon>
        <taxon>Pseudomonadota</taxon>
        <taxon>Betaproteobacteria</taxon>
        <taxon>Burkholderiales</taxon>
        <taxon>Comamonadaceae</taxon>
        <taxon>Polaromonas</taxon>
    </lineage>
</organism>
<dbReference type="RefSeq" id="WP_349278541.1">
    <property type="nucleotide sequence ID" value="NZ_CBCSCU010000016.1"/>
</dbReference>
<accession>A0AAU7LQ08</accession>
<gene>
    <name evidence="1" type="ORF">ABLV49_17840</name>
</gene>
<dbReference type="AlphaFoldDB" id="A0AAU7LQ08"/>